<gene>
    <name evidence="2" type="ORF">ABZ071_21760</name>
</gene>
<reference evidence="2 3" key="1">
    <citation type="submission" date="2024-06" db="EMBL/GenBank/DDBJ databases">
        <title>The Natural Products Discovery Center: Release of the First 8490 Sequenced Strains for Exploring Actinobacteria Biosynthetic Diversity.</title>
        <authorList>
            <person name="Kalkreuter E."/>
            <person name="Kautsar S.A."/>
            <person name="Yang D."/>
            <person name="Bader C.D."/>
            <person name="Teijaro C.N."/>
            <person name="Fluegel L."/>
            <person name="Davis C.M."/>
            <person name="Simpson J.R."/>
            <person name="Lauterbach L."/>
            <person name="Steele A.D."/>
            <person name="Gui C."/>
            <person name="Meng S."/>
            <person name="Li G."/>
            <person name="Viehrig K."/>
            <person name="Ye F."/>
            <person name="Su P."/>
            <person name="Kiefer A.F."/>
            <person name="Nichols A."/>
            <person name="Cepeda A.J."/>
            <person name="Yan W."/>
            <person name="Fan B."/>
            <person name="Jiang Y."/>
            <person name="Adhikari A."/>
            <person name="Zheng C.-J."/>
            <person name="Schuster L."/>
            <person name="Cowan T.M."/>
            <person name="Smanski M.J."/>
            <person name="Chevrette M.G."/>
            <person name="De Carvalho L.P.S."/>
            <person name="Shen B."/>
        </authorList>
    </citation>
    <scope>NUCLEOTIDE SEQUENCE [LARGE SCALE GENOMIC DNA]</scope>
    <source>
        <strain evidence="2 3">NPDC006286</strain>
    </source>
</reference>
<feature type="compositionally biased region" description="Basic and acidic residues" evidence="1">
    <location>
        <begin position="212"/>
        <end position="233"/>
    </location>
</feature>
<feature type="compositionally biased region" description="Low complexity" evidence="1">
    <location>
        <begin position="236"/>
        <end position="250"/>
    </location>
</feature>
<feature type="compositionally biased region" description="Low complexity" evidence="1">
    <location>
        <begin position="117"/>
        <end position="138"/>
    </location>
</feature>
<name>A0ABV2VR65_9ACTN</name>
<feature type="region of interest" description="Disordered" evidence="1">
    <location>
        <begin position="110"/>
        <end position="158"/>
    </location>
</feature>
<protein>
    <submittedName>
        <fullName evidence="2">Uncharacterized protein</fullName>
    </submittedName>
</protein>
<dbReference type="Proteomes" id="UP001550348">
    <property type="component" value="Unassembled WGS sequence"/>
</dbReference>
<dbReference type="RefSeq" id="WP_355666185.1">
    <property type="nucleotide sequence ID" value="NZ_JBEXRX010000071.1"/>
</dbReference>
<keyword evidence="3" id="KW-1185">Reference proteome</keyword>
<comment type="caution">
    <text evidence="2">The sequence shown here is derived from an EMBL/GenBank/DDBJ whole genome shotgun (WGS) entry which is preliminary data.</text>
</comment>
<proteinExistence type="predicted"/>
<organism evidence="2 3">
    <name type="scientific">Micromonospora fulviviridis</name>
    <dbReference type="NCBI Taxonomy" id="47860"/>
    <lineage>
        <taxon>Bacteria</taxon>
        <taxon>Bacillati</taxon>
        <taxon>Actinomycetota</taxon>
        <taxon>Actinomycetes</taxon>
        <taxon>Micromonosporales</taxon>
        <taxon>Micromonosporaceae</taxon>
        <taxon>Micromonospora</taxon>
    </lineage>
</organism>
<dbReference type="EMBL" id="JBEXRX010000071">
    <property type="protein sequence ID" value="MEU0154497.1"/>
    <property type="molecule type" value="Genomic_DNA"/>
</dbReference>
<evidence type="ECO:0000256" key="1">
    <source>
        <dbReference type="SAM" id="MobiDB-lite"/>
    </source>
</evidence>
<sequence length="262" mass="26210">MNGHRMDQETVERLLVGPAADPQDGPEALVRFLAAVRAAPRPHELSGEGAALQAFRMARAGAAVPVTVSRPERRLRAGLLGAKLALATLLATATGGVALAAVTGHLPGPLGGGGGADTTASPSAGPAGRPTPTGGPSHPTTPAPAPTGRPGSPSTLAGLCSAYRAEGDDRRRALGKPRFADLVAAAGGREQVAGYCDDLLDGNGKPTDPDADPTRRPGAEPSDRVTGRPEQTPDKPSAASTPATRPAGPSVREPASVGASPR</sequence>
<accession>A0ABV2VR65</accession>
<feature type="region of interest" description="Disordered" evidence="1">
    <location>
        <begin position="197"/>
        <end position="262"/>
    </location>
</feature>
<evidence type="ECO:0000313" key="3">
    <source>
        <dbReference type="Proteomes" id="UP001550348"/>
    </source>
</evidence>
<evidence type="ECO:0000313" key="2">
    <source>
        <dbReference type="EMBL" id="MEU0154497.1"/>
    </source>
</evidence>